<dbReference type="AlphaFoldDB" id="A0A964V204"/>
<feature type="transmembrane region" description="Helical" evidence="1">
    <location>
        <begin position="56"/>
        <end position="80"/>
    </location>
</feature>
<dbReference type="EMBL" id="RGET01000230">
    <property type="protein sequence ID" value="NBN88679.1"/>
    <property type="molecule type" value="Genomic_DNA"/>
</dbReference>
<comment type="caution">
    <text evidence="2">The sequence shown here is derived from an EMBL/GenBank/DDBJ whole genome shotgun (WGS) entry which is preliminary data.</text>
</comment>
<keyword evidence="1" id="KW-1133">Transmembrane helix</keyword>
<keyword evidence="1" id="KW-0812">Transmembrane</keyword>
<name>A0A964V204_9PROT</name>
<evidence type="ECO:0000256" key="1">
    <source>
        <dbReference type="SAM" id="Phobius"/>
    </source>
</evidence>
<protein>
    <submittedName>
        <fullName evidence="2">Uncharacterized protein</fullName>
    </submittedName>
</protein>
<keyword evidence="1" id="KW-0472">Membrane</keyword>
<reference evidence="2" key="1">
    <citation type="submission" date="2018-10" db="EMBL/GenBank/DDBJ databases">
        <title>Iterative Subtractive Binning of Freshwater Chronoseries Metagenomes Recovers Nearly Complete Genomes from over Four Hundred Novel Species.</title>
        <authorList>
            <person name="Rodriguez-R L.M."/>
            <person name="Tsementzi D."/>
            <person name="Luo C."/>
            <person name="Konstantinidis K.T."/>
        </authorList>
    </citation>
    <scope>NUCLEOTIDE SEQUENCE</scope>
    <source>
        <strain evidence="2">WB7_6_001</strain>
    </source>
</reference>
<evidence type="ECO:0000313" key="3">
    <source>
        <dbReference type="Proteomes" id="UP000713222"/>
    </source>
</evidence>
<organism evidence="2 3">
    <name type="scientific">Candidatus Fonsibacter lacus</name>
    <dbReference type="NCBI Taxonomy" id="2576439"/>
    <lineage>
        <taxon>Bacteria</taxon>
        <taxon>Pseudomonadati</taxon>
        <taxon>Pseudomonadota</taxon>
        <taxon>Alphaproteobacteria</taxon>
        <taxon>Candidatus Pelagibacterales</taxon>
        <taxon>Candidatus Pelagibacterales incertae sedis</taxon>
        <taxon>Candidatus Fonsibacter</taxon>
    </lineage>
</organism>
<sequence length="114" mass="12788">MTKTDLSPAEFPITILLSLRSGIIIEKPFSAYLAFILSIIKGFASLYVINYKLLQAIATVGSALFIPKTFAAPVIVGLYNQFLYDFQVIVKYRFLPIHIFLSTPNILSLKRSDN</sequence>
<dbReference type="Proteomes" id="UP000713222">
    <property type="component" value="Unassembled WGS sequence"/>
</dbReference>
<proteinExistence type="predicted"/>
<accession>A0A964V204</accession>
<gene>
    <name evidence="2" type="ORF">EBV32_06290</name>
</gene>
<feature type="transmembrane region" description="Helical" evidence="1">
    <location>
        <begin position="29"/>
        <end position="49"/>
    </location>
</feature>
<evidence type="ECO:0000313" key="2">
    <source>
        <dbReference type="EMBL" id="NBN88679.1"/>
    </source>
</evidence>